<dbReference type="InterPro" id="IPR005801">
    <property type="entry name" value="ADC_synthase"/>
</dbReference>
<keyword evidence="4" id="KW-0413">Isomerase</keyword>
<evidence type="ECO:0000259" key="6">
    <source>
        <dbReference type="Pfam" id="PF00425"/>
    </source>
</evidence>
<proteinExistence type="inferred from homology"/>
<reference evidence="7 8" key="1">
    <citation type="submission" date="2017-08" db="EMBL/GenBank/DDBJ databases">
        <title>Infants hospitalized years apart are colonized by the same room-sourced microbial strains.</title>
        <authorList>
            <person name="Brooks B."/>
            <person name="Olm M.R."/>
            <person name="Firek B.A."/>
            <person name="Baker R."/>
            <person name="Thomas B.C."/>
            <person name="Morowitz M.J."/>
            <person name="Banfield J.F."/>
        </authorList>
    </citation>
    <scope>NUCLEOTIDE SEQUENCE [LARGE SCALE GENOMIC DNA]</scope>
    <source>
        <strain evidence="7">S2_003_000_R2_14</strain>
    </source>
</reference>
<evidence type="ECO:0000256" key="3">
    <source>
        <dbReference type="ARBA" id="ARBA00012824"/>
    </source>
</evidence>
<dbReference type="PANTHER" id="PTHR42839:SF2">
    <property type="entry name" value="ISOCHORISMATE SYNTHASE ENTC"/>
    <property type="match status" value="1"/>
</dbReference>
<accession>A0A2W5V3W1</accession>
<evidence type="ECO:0000313" key="8">
    <source>
        <dbReference type="Proteomes" id="UP000249061"/>
    </source>
</evidence>
<evidence type="ECO:0000313" key="7">
    <source>
        <dbReference type="EMBL" id="PZR16048.1"/>
    </source>
</evidence>
<evidence type="ECO:0000256" key="5">
    <source>
        <dbReference type="ARBA" id="ARBA00041564"/>
    </source>
</evidence>
<dbReference type="EC" id="5.4.4.2" evidence="3"/>
<dbReference type="SUPFAM" id="SSF56322">
    <property type="entry name" value="ADC synthase"/>
    <property type="match status" value="1"/>
</dbReference>
<sequence length="411" mass="43249">MYSGVPLEDNTAVGNPPDRVSLVAVARRVKSGALLRLGPEPLSVYWANPSRGIHVAGLGALNVSVQAAPAIEWLSEAPGSPLPGPVFGGWAFDATRSWKGFDAERWVVPEVIGWWDGASTWLAALGVGASAESLSLRLDRVSEVEPAPGLSLSSSAGDRDAWNRRVAALLETIWSGACTKIVLAREIEVDGVTSERTLLKSLEARHPTCWTFLVRGRDGRAFVGASPETLLESEGDAIAVDSLAGTAPVGKGATLLASDKDLREHAAVVEGIRASLRPFVSELSVPAEPVVKTLANVEHLFTPVRAKLKPGVQALEVARALHPTPAVAGTPRETAMTWLRENEGFARGWYTGAVGVIGERGITLAVALRAALVDGTKATVFAGAGLVAGSTAESEWLETERKSWAITGGAR</sequence>
<dbReference type="Pfam" id="PF00425">
    <property type="entry name" value="Chorismate_bind"/>
    <property type="match status" value="1"/>
</dbReference>
<dbReference type="Gene3D" id="3.60.120.10">
    <property type="entry name" value="Anthranilate synthase"/>
    <property type="match status" value="1"/>
</dbReference>
<protein>
    <recommendedName>
        <fullName evidence="3">isochorismate synthase</fullName>
        <ecNumber evidence="3">5.4.4.2</ecNumber>
    </recommendedName>
    <alternativeName>
        <fullName evidence="5">Isochorismate mutase</fullName>
    </alternativeName>
</protein>
<evidence type="ECO:0000256" key="1">
    <source>
        <dbReference type="ARBA" id="ARBA00000799"/>
    </source>
</evidence>
<gene>
    <name evidence="7" type="ORF">DI536_07060</name>
</gene>
<evidence type="ECO:0000256" key="4">
    <source>
        <dbReference type="ARBA" id="ARBA00023235"/>
    </source>
</evidence>
<dbReference type="PANTHER" id="PTHR42839">
    <property type="entry name" value="ISOCHORISMATE SYNTHASE ENTC"/>
    <property type="match status" value="1"/>
</dbReference>
<dbReference type="InterPro" id="IPR015890">
    <property type="entry name" value="Chorismate_C"/>
</dbReference>
<comment type="catalytic activity">
    <reaction evidence="1">
        <text>chorismate = isochorismate</text>
        <dbReference type="Rhea" id="RHEA:18985"/>
        <dbReference type="ChEBI" id="CHEBI:29748"/>
        <dbReference type="ChEBI" id="CHEBI:29780"/>
        <dbReference type="EC" id="5.4.4.2"/>
    </reaction>
</comment>
<dbReference type="Proteomes" id="UP000249061">
    <property type="component" value="Unassembled WGS sequence"/>
</dbReference>
<dbReference type="AlphaFoldDB" id="A0A2W5V3W1"/>
<dbReference type="EMBL" id="QFQP01000004">
    <property type="protein sequence ID" value="PZR16048.1"/>
    <property type="molecule type" value="Genomic_DNA"/>
</dbReference>
<comment type="caution">
    <text evidence="7">The sequence shown here is derived from an EMBL/GenBank/DDBJ whole genome shotgun (WGS) entry which is preliminary data.</text>
</comment>
<organism evidence="7 8">
    <name type="scientific">Archangium gephyra</name>
    <dbReference type="NCBI Taxonomy" id="48"/>
    <lineage>
        <taxon>Bacteria</taxon>
        <taxon>Pseudomonadati</taxon>
        <taxon>Myxococcota</taxon>
        <taxon>Myxococcia</taxon>
        <taxon>Myxococcales</taxon>
        <taxon>Cystobacterineae</taxon>
        <taxon>Archangiaceae</taxon>
        <taxon>Archangium</taxon>
    </lineage>
</organism>
<dbReference type="GO" id="GO:0008909">
    <property type="term" value="F:isochorismate synthase activity"/>
    <property type="evidence" value="ECO:0007669"/>
    <property type="project" value="UniProtKB-EC"/>
</dbReference>
<dbReference type="InterPro" id="IPR004561">
    <property type="entry name" value="IsoChor_synthase"/>
</dbReference>
<name>A0A2W5V3W1_9BACT</name>
<feature type="domain" description="Chorismate-utilising enzyme C-terminal" evidence="6">
    <location>
        <begin position="159"/>
        <end position="402"/>
    </location>
</feature>
<dbReference type="NCBIfam" id="TIGR00543">
    <property type="entry name" value="isochor_syn"/>
    <property type="match status" value="1"/>
</dbReference>
<evidence type="ECO:0000256" key="2">
    <source>
        <dbReference type="ARBA" id="ARBA00005297"/>
    </source>
</evidence>
<comment type="similarity">
    <text evidence="2">Belongs to the isochorismate synthase family.</text>
</comment>